<protein>
    <recommendedName>
        <fullName evidence="4">Import component protein</fullName>
    </recommendedName>
</protein>
<feature type="transmembrane region" description="Helical" evidence="1">
    <location>
        <begin position="67"/>
        <end position="85"/>
    </location>
</feature>
<evidence type="ECO:0000256" key="1">
    <source>
        <dbReference type="SAM" id="Phobius"/>
    </source>
</evidence>
<dbReference type="RefSeq" id="WP_380216872.1">
    <property type="nucleotide sequence ID" value="NZ_JBHTBN010000002.1"/>
</dbReference>
<evidence type="ECO:0008006" key="4">
    <source>
        <dbReference type="Google" id="ProtNLM"/>
    </source>
</evidence>
<name>A0ABW2MSZ9_9FLAO</name>
<evidence type="ECO:0000313" key="3">
    <source>
        <dbReference type="Proteomes" id="UP001596415"/>
    </source>
</evidence>
<keyword evidence="1" id="KW-0472">Membrane</keyword>
<reference evidence="3" key="1">
    <citation type="journal article" date="2019" name="Int. J. Syst. Evol. Microbiol.">
        <title>The Global Catalogue of Microorganisms (GCM) 10K type strain sequencing project: providing services to taxonomists for standard genome sequencing and annotation.</title>
        <authorList>
            <consortium name="The Broad Institute Genomics Platform"/>
            <consortium name="The Broad Institute Genome Sequencing Center for Infectious Disease"/>
            <person name="Wu L."/>
            <person name="Ma J."/>
        </authorList>
    </citation>
    <scope>NUCLEOTIDE SEQUENCE [LARGE SCALE GENOMIC DNA]</scope>
    <source>
        <strain evidence="3">CGMCC 1.16306</strain>
    </source>
</reference>
<keyword evidence="1" id="KW-1133">Transmembrane helix</keyword>
<dbReference type="Proteomes" id="UP001596415">
    <property type="component" value="Unassembled WGS sequence"/>
</dbReference>
<gene>
    <name evidence="2" type="ORF">ACFQO1_04945</name>
</gene>
<sequence>MVTTPPGKNKAIIAYITFIGMFIAISMNKDHKDSFASWHIKNMFGLVLMLFVAVITQFHINLLAGDILYWISVVFWLFSFIMAIANKQQGIPFLSEQFQKWFKFLD</sequence>
<proteinExistence type="predicted"/>
<keyword evidence="1" id="KW-0812">Transmembrane</keyword>
<comment type="caution">
    <text evidence="2">The sequence shown here is derived from an EMBL/GenBank/DDBJ whole genome shotgun (WGS) entry which is preliminary data.</text>
</comment>
<accession>A0ABW2MSZ9</accession>
<feature type="transmembrane region" description="Helical" evidence="1">
    <location>
        <begin position="12"/>
        <end position="28"/>
    </location>
</feature>
<keyword evidence="3" id="KW-1185">Reference proteome</keyword>
<dbReference type="EMBL" id="JBHTBN010000002">
    <property type="protein sequence ID" value="MFC7357023.1"/>
    <property type="molecule type" value="Genomic_DNA"/>
</dbReference>
<organism evidence="2 3">
    <name type="scientific">Jejudonia soesokkakensis</name>
    <dbReference type="NCBI Taxonomy" id="1323432"/>
    <lineage>
        <taxon>Bacteria</taxon>
        <taxon>Pseudomonadati</taxon>
        <taxon>Bacteroidota</taxon>
        <taxon>Flavobacteriia</taxon>
        <taxon>Flavobacteriales</taxon>
        <taxon>Flavobacteriaceae</taxon>
        <taxon>Jejudonia</taxon>
    </lineage>
</organism>
<feature type="transmembrane region" description="Helical" evidence="1">
    <location>
        <begin position="40"/>
        <end position="61"/>
    </location>
</feature>
<evidence type="ECO:0000313" key="2">
    <source>
        <dbReference type="EMBL" id="MFC7357023.1"/>
    </source>
</evidence>